<dbReference type="InterPro" id="IPR001611">
    <property type="entry name" value="Leu-rich_rpt"/>
</dbReference>
<dbReference type="SUPFAM" id="SSF52047">
    <property type="entry name" value="RNI-like"/>
    <property type="match status" value="1"/>
</dbReference>
<dbReference type="PANTHER" id="PTHR38926:SF81">
    <property type="entry name" value="F-BOX DOMAIN-CONTAINING PROTEIN"/>
    <property type="match status" value="1"/>
</dbReference>
<dbReference type="Pfam" id="PF13516">
    <property type="entry name" value="LRR_6"/>
    <property type="match status" value="2"/>
</dbReference>
<dbReference type="SUPFAM" id="SSF81383">
    <property type="entry name" value="F-box domain"/>
    <property type="match status" value="1"/>
</dbReference>
<evidence type="ECO:0000256" key="1">
    <source>
        <dbReference type="SAM" id="MobiDB-lite"/>
    </source>
</evidence>
<dbReference type="AlphaFoldDB" id="A0AAD8NSH6"/>
<dbReference type="InterPro" id="IPR006553">
    <property type="entry name" value="Leu-rich_rpt_Cys-con_subtyp"/>
</dbReference>
<dbReference type="PANTHER" id="PTHR38926">
    <property type="entry name" value="F-BOX DOMAIN CONTAINING PROTEIN, EXPRESSED"/>
    <property type="match status" value="1"/>
</dbReference>
<dbReference type="InterPro" id="IPR032675">
    <property type="entry name" value="LRR_dom_sf"/>
</dbReference>
<proteinExistence type="predicted"/>
<gene>
    <name evidence="2" type="ORF">QVD17_15307</name>
</gene>
<dbReference type="EMBL" id="JAUHHV010000004">
    <property type="protein sequence ID" value="KAK1426630.1"/>
    <property type="molecule type" value="Genomic_DNA"/>
</dbReference>
<dbReference type="Gene3D" id="1.20.1280.50">
    <property type="match status" value="1"/>
</dbReference>
<dbReference type="SMART" id="SM00367">
    <property type="entry name" value="LRR_CC"/>
    <property type="match status" value="2"/>
</dbReference>
<evidence type="ECO:0000313" key="3">
    <source>
        <dbReference type="Proteomes" id="UP001229421"/>
    </source>
</evidence>
<name>A0AAD8NSH6_TARER</name>
<sequence>MLPSSTTNNPSEIPPEDRRSWESLPPEILALILAKINIPVEEMVQCVPFVCKAWMETVAGPYCWSEVDLRRWSRRRNDSHTVDLVVEKLLRRNKFSVQRLSAYRLGELGFCFMTQCGSSLKVLEMPMAKITDRVVLKHLKPLPNLTHLDLSHCIYITSKGLAAFGNKCKSLIHFKRNMHPVDADSPTNDSEPKAIANTMPHLQHLELCFGRFGDAGLLEIMIKCKSLVHLDFEGSVNVDFMAQIHV</sequence>
<feature type="region of interest" description="Disordered" evidence="1">
    <location>
        <begin position="1"/>
        <end position="20"/>
    </location>
</feature>
<dbReference type="InterPro" id="IPR036047">
    <property type="entry name" value="F-box-like_dom_sf"/>
</dbReference>
<reference evidence="2" key="1">
    <citation type="journal article" date="2023" name="bioRxiv">
        <title>Improved chromosome-level genome assembly for marigold (Tagetes erecta).</title>
        <authorList>
            <person name="Jiang F."/>
            <person name="Yuan L."/>
            <person name="Wang S."/>
            <person name="Wang H."/>
            <person name="Xu D."/>
            <person name="Wang A."/>
            <person name="Fan W."/>
        </authorList>
    </citation>
    <scope>NUCLEOTIDE SEQUENCE</scope>
    <source>
        <strain evidence="2">WSJ</strain>
        <tissue evidence="2">Leaf</tissue>
    </source>
</reference>
<keyword evidence="3" id="KW-1185">Reference proteome</keyword>
<accession>A0AAD8NSH6</accession>
<feature type="compositionally biased region" description="Polar residues" evidence="1">
    <location>
        <begin position="1"/>
        <end position="11"/>
    </location>
</feature>
<protein>
    <recommendedName>
        <fullName evidence="4">F-box domain-containing protein</fullName>
    </recommendedName>
</protein>
<evidence type="ECO:0000313" key="2">
    <source>
        <dbReference type="EMBL" id="KAK1426630.1"/>
    </source>
</evidence>
<dbReference type="Proteomes" id="UP001229421">
    <property type="component" value="Unassembled WGS sequence"/>
</dbReference>
<organism evidence="2 3">
    <name type="scientific">Tagetes erecta</name>
    <name type="common">African marigold</name>
    <dbReference type="NCBI Taxonomy" id="13708"/>
    <lineage>
        <taxon>Eukaryota</taxon>
        <taxon>Viridiplantae</taxon>
        <taxon>Streptophyta</taxon>
        <taxon>Embryophyta</taxon>
        <taxon>Tracheophyta</taxon>
        <taxon>Spermatophyta</taxon>
        <taxon>Magnoliopsida</taxon>
        <taxon>eudicotyledons</taxon>
        <taxon>Gunneridae</taxon>
        <taxon>Pentapetalae</taxon>
        <taxon>asterids</taxon>
        <taxon>campanulids</taxon>
        <taxon>Asterales</taxon>
        <taxon>Asteraceae</taxon>
        <taxon>Asteroideae</taxon>
        <taxon>Heliantheae alliance</taxon>
        <taxon>Tageteae</taxon>
        <taxon>Tagetes</taxon>
    </lineage>
</organism>
<evidence type="ECO:0008006" key="4">
    <source>
        <dbReference type="Google" id="ProtNLM"/>
    </source>
</evidence>
<dbReference type="Gene3D" id="3.80.10.10">
    <property type="entry name" value="Ribonuclease Inhibitor"/>
    <property type="match status" value="2"/>
</dbReference>
<comment type="caution">
    <text evidence="2">The sequence shown here is derived from an EMBL/GenBank/DDBJ whole genome shotgun (WGS) entry which is preliminary data.</text>
</comment>